<sequence>MRNKRKHVLTLILFCSLVFSIRAQQQHPYLFFTPDRIATLKEQLKSDKEVKANYAQVEQVAREALKENNSYRKLEYLALAYQVTSEKRYADKIKESIRQTGGKETLEAKDMLNREPAWTSLLSTAHANHQMAIGFDAIYNELSDEERKELAQAIYKIGIRPTLHDWLSPATRFHAINSMGHNYWVSCIAMTGIAAMAVSNEIPEAAEWINMVSRATTDWANFQGDILQNKPANFDNGAYYESVSYANYGLTQYLTFRLAMQNFNPRAEWPERKLFERAADYFMYTCYPADGDYLPSLYFGDSNIAANGEGVLKLLWTLGFQKTDMLWYLTQVRKNQAKESMPTDTPMGLLYTPDLSAAPMQPSLSLSVVYERMGWSMMRTSWEKNTTLLGVKCGHTWNHSHADAGSFILFHNGQQIIKDGGNCWYPNPWYREYFFHSQAHNVLLFNGQAQPQEQQYKGSMLDGSLHHLTDEGNIKYILANVTGPTSRYFSKNHRSFLWIDDVILVIDDVCSHEDGTFSLLFHPDGVSRKNGIDLSVVNQQAAVDIRPLWPDYLTESDFEHDFPYNLKLKAHQGPKAKKTDEMETYYSVTYPIKAQSVKFITAIILKDSPASKNIPQVTRLKGDDLQGVRIAKGDKITDVYLNTRADGHIMHRNSCTNVNGWDTDAYLLAFSYKKGTDPAVSKNILEWFIGYGSYVRNAHESIFDSYTKKYKVIR</sequence>
<dbReference type="PANTHER" id="PTHR39210">
    <property type="entry name" value="HEPARIN-SULFATE LYASE"/>
    <property type="match status" value="1"/>
</dbReference>
<dbReference type="Pfam" id="PF16332">
    <property type="entry name" value="DUF4962"/>
    <property type="match status" value="1"/>
</dbReference>
<evidence type="ECO:0000259" key="6">
    <source>
        <dbReference type="Pfam" id="PF07940"/>
    </source>
</evidence>
<dbReference type="Proteomes" id="UP000061809">
    <property type="component" value="Chromosome"/>
</dbReference>
<dbReference type="GO" id="GO:0016829">
    <property type="term" value="F:lyase activity"/>
    <property type="evidence" value="ECO:0007669"/>
    <property type="project" value="UniProtKB-KW"/>
</dbReference>
<dbReference type="GO" id="GO:0042597">
    <property type="term" value="C:periplasmic space"/>
    <property type="evidence" value="ECO:0007669"/>
    <property type="project" value="UniProtKB-SubCell"/>
</dbReference>
<comment type="subcellular location">
    <subcellularLocation>
        <location evidence="1">Periplasm</location>
    </subcellularLocation>
</comment>
<name>A0A0N7IG52_9BACE</name>
<reference evidence="8 9" key="1">
    <citation type="journal article" date="2015" name="Science">
        <title>Genetic determinants of in vivo fitness and diet responsiveness in multiple human gut Bacteroides.</title>
        <authorList>
            <person name="Wu M."/>
            <person name="McNulty N.P."/>
            <person name="Rodionov D.A."/>
            <person name="Khoroshkin M.S."/>
            <person name="Griffin N.W."/>
            <person name="Cheng J."/>
            <person name="Latreille P."/>
            <person name="Kerstetter R.A."/>
            <person name="Terrapon N."/>
            <person name="Henrissat B."/>
            <person name="Osterman A.L."/>
            <person name="Gordon J.I."/>
        </authorList>
    </citation>
    <scope>NUCLEOTIDE SEQUENCE [LARGE SCALE GENOMIC DNA]</scope>
    <source>
        <strain evidence="8 9">WH2</strain>
    </source>
</reference>
<gene>
    <name evidence="8" type="ORF">BcellWH2_04826</name>
</gene>
<dbReference type="Gene3D" id="2.70.98.70">
    <property type="match status" value="1"/>
</dbReference>
<evidence type="ECO:0000256" key="4">
    <source>
        <dbReference type="ARBA" id="ARBA00023239"/>
    </source>
</evidence>
<dbReference type="InterPro" id="IPR012480">
    <property type="entry name" value="Hepar_II_III_C"/>
</dbReference>
<dbReference type="KEGG" id="bcel:BcellWH2_04826"/>
<evidence type="ECO:0000313" key="8">
    <source>
        <dbReference type="EMBL" id="ALJ62035.1"/>
    </source>
</evidence>
<dbReference type="SUPFAM" id="SSF48230">
    <property type="entry name" value="Chondroitin AC/alginate lyase"/>
    <property type="match status" value="1"/>
</dbReference>
<dbReference type="Pfam" id="PF07940">
    <property type="entry name" value="Hepar_II_III_C"/>
    <property type="match status" value="1"/>
</dbReference>
<evidence type="ECO:0000256" key="1">
    <source>
        <dbReference type="ARBA" id="ARBA00004418"/>
    </source>
</evidence>
<keyword evidence="4" id="KW-0456">Lyase</keyword>
<proteinExistence type="predicted"/>
<feature type="domain" description="Heparinase II/III-like C-terminal" evidence="6">
    <location>
        <begin position="370"/>
        <end position="524"/>
    </location>
</feature>
<organism evidence="8 9">
    <name type="scientific">Bacteroides cellulosilyticus</name>
    <dbReference type="NCBI Taxonomy" id="246787"/>
    <lineage>
        <taxon>Bacteria</taxon>
        <taxon>Pseudomonadati</taxon>
        <taxon>Bacteroidota</taxon>
        <taxon>Bacteroidia</taxon>
        <taxon>Bacteroidales</taxon>
        <taxon>Bacteroidaceae</taxon>
        <taxon>Bacteroides</taxon>
    </lineage>
</organism>
<protein>
    <submittedName>
        <fullName evidence="8">Heparinase II/III-like protein</fullName>
    </submittedName>
</protein>
<dbReference type="PANTHER" id="PTHR39210:SF1">
    <property type="entry name" value="HEPARIN-SULFATE LYASE"/>
    <property type="match status" value="1"/>
</dbReference>
<dbReference type="PATRIC" id="fig|246787.4.peg.4981"/>
<dbReference type="AlphaFoldDB" id="A0A0N7IG52"/>
<dbReference type="InterPro" id="IPR008929">
    <property type="entry name" value="Chondroitin_lyas"/>
</dbReference>
<keyword evidence="3" id="KW-0574">Periplasm</keyword>
<dbReference type="EMBL" id="CP012801">
    <property type="protein sequence ID" value="ALJ62035.1"/>
    <property type="molecule type" value="Genomic_DNA"/>
</dbReference>
<feature type="signal peptide" evidence="5">
    <location>
        <begin position="1"/>
        <end position="25"/>
    </location>
</feature>
<evidence type="ECO:0000313" key="9">
    <source>
        <dbReference type="Proteomes" id="UP000061809"/>
    </source>
</evidence>
<feature type="chain" id="PRO_5006013477" evidence="5">
    <location>
        <begin position="26"/>
        <end position="714"/>
    </location>
</feature>
<keyword evidence="2 5" id="KW-0732">Signal</keyword>
<dbReference type="RefSeq" id="WP_044128835.1">
    <property type="nucleotide sequence ID" value="NZ_CP012801.1"/>
</dbReference>
<evidence type="ECO:0000256" key="3">
    <source>
        <dbReference type="ARBA" id="ARBA00022764"/>
    </source>
</evidence>
<evidence type="ECO:0000259" key="7">
    <source>
        <dbReference type="Pfam" id="PF16332"/>
    </source>
</evidence>
<evidence type="ECO:0000256" key="2">
    <source>
        <dbReference type="ARBA" id="ARBA00022729"/>
    </source>
</evidence>
<accession>A0A0N7IG52</accession>
<evidence type="ECO:0000256" key="5">
    <source>
        <dbReference type="SAM" id="SignalP"/>
    </source>
</evidence>
<dbReference type="InterPro" id="IPR032518">
    <property type="entry name" value="HepII_N"/>
</dbReference>
<dbReference type="Gene3D" id="1.50.10.100">
    <property type="entry name" value="Chondroitin AC/alginate lyase"/>
    <property type="match status" value="1"/>
</dbReference>
<feature type="domain" description="Heparinase II N-terminal" evidence="7">
    <location>
        <begin position="70"/>
        <end position="213"/>
    </location>
</feature>